<dbReference type="PROSITE" id="PS50110">
    <property type="entry name" value="RESPONSE_REGULATORY"/>
    <property type="match status" value="1"/>
</dbReference>
<evidence type="ECO:0000256" key="1">
    <source>
        <dbReference type="ARBA" id="ARBA00022553"/>
    </source>
</evidence>
<dbReference type="RefSeq" id="WP_376867000.1">
    <property type="nucleotide sequence ID" value="NZ_JBHRYB010000013.1"/>
</dbReference>
<dbReference type="SUPFAM" id="SSF52172">
    <property type="entry name" value="CheY-like"/>
    <property type="match status" value="1"/>
</dbReference>
<dbReference type="InterPro" id="IPR011006">
    <property type="entry name" value="CheY-like_superfamily"/>
</dbReference>
<sequence length="291" mass="31594">MPIKNALVVDDSKSARMMLQRLLNKMNVKADVVDSAEAALTFLDKSQPDVIFMDHMMPGMDGLEATQLIKSNPKTATIPTIMYTSKEGEEYINIARSHGAQGVLAKPANQEAVMAVIQSLDAPAANDEAKTDPEHSSAVALVEIDKLVQKHLKIAITEAKAEITAGLDSSTQQLQSAQSHQLEQIQTQLRKQYQQLQQELNAALQPQALFKQTQTMNQRLAMVVADRLDKKAAADMAAVASSNQDELSAMLAEQNQQLQQQIRSASNRALITGASLGALAGILAAVAFRFF</sequence>
<name>A0ABV7VUM6_9GAMM</name>
<accession>A0ABV7VUM6</accession>
<keyword evidence="3" id="KW-1133">Transmembrane helix</keyword>
<evidence type="ECO:0000313" key="5">
    <source>
        <dbReference type="EMBL" id="MFC3680897.1"/>
    </source>
</evidence>
<evidence type="ECO:0000256" key="3">
    <source>
        <dbReference type="SAM" id="Phobius"/>
    </source>
</evidence>
<dbReference type="PANTHER" id="PTHR44591">
    <property type="entry name" value="STRESS RESPONSE REGULATOR PROTEIN 1"/>
    <property type="match status" value="1"/>
</dbReference>
<comment type="caution">
    <text evidence="5">The sequence shown here is derived from an EMBL/GenBank/DDBJ whole genome shotgun (WGS) entry which is preliminary data.</text>
</comment>
<dbReference type="EMBL" id="JBHRYB010000013">
    <property type="protein sequence ID" value="MFC3680897.1"/>
    <property type="molecule type" value="Genomic_DNA"/>
</dbReference>
<protein>
    <submittedName>
        <fullName evidence="5">Response regulator</fullName>
    </submittedName>
</protein>
<proteinExistence type="predicted"/>
<feature type="transmembrane region" description="Helical" evidence="3">
    <location>
        <begin position="269"/>
        <end position="288"/>
    </location>
</feature>
<dbReference type="PANTHER" id="PTHR44591:SF3">
    <property type="entry name" value="RESPONSE REGULATORY DOMAIN-CONTAINING PROTEIN"/>
    <property type="match status" value="1"/>
</dbReference>
<dbReference type="InterPro" id="IPR050595">
    <property type="entry name" value="Bact_response_regulator"/>
</dbReference>
<reference evidence="6" key="1">
    <citation type="journal article" date="2019" name="Int. J. Syst. Evol. Microbiol.">
        <title>The Global Catalogue of Microorganisms (GCM) 10K type strain sequencing project: providing services to taxonomists for standard genome sequencing and annotation.</title>
        <authorList>
            <consortium name="The Broad Institute Genomics Platform"/>
            <consortium name="The Broad Institute Genome Sequencing Center for Infectious Disease"/>
            <person name="Wu L."/>
            <person name="Ma J."/>
        </authorList>
    </citation>
    <scope>NUCLEOTIDE SEQUENCE [LARGE SCALE GENOMIC DNA]</scope>
    <source>
        <strain evidence="6">KCTC 42424</strain>
    </source>
</reference>
<gene>
    <name evidence="5" type="ORF">ACFOMG_12380</name>
</gene>
<feature type="domain" description="Response regulatory" evidence="4">
    <location>
        <begin position="5"/>
        <end position="121"/>
    </location>
</feature>
<keyword evidence="3" id="KW-0472">Membrane</keyword>
<keyword evidence="6" id="KW-1185">Reference proteome</keyword>
<evidence type="ECO:0000259" key="4">
    <source>
        <dbReference type="PROSITE" id="PS50110"/>
    </source>
</evidence>
<keyword evidence="3" id="KW-0812">Transmembrane</keyword>
<evidence type="ECO:0000256" key="2">
    <source>
        <dbReference type="PROSITE-ProRule" id="PRU00169"/>
    </source>
</evidence>
<dbReference type="InterPro" id="IPR001789">
    <property type="entry name" value="Sig_transdc_resp-reg_receiver"/>
</dbReference>
<dbReference type="Pfam" id="PF00072">
    <property type="entry name" value="Response_reg"/>
    <property type="match status" value="1"/>
</dbReference>
<dbReference type="Gene3D" id="3.40.50.2300">
    <property type="match status" value="1"/>
</dbReference>
<organism evidence="5 6">
    <name type="scientific">Bacterioplanoides pacificum</name>
    <dbReference type="NCBI Taxonomy" id="1171596"/>
    <lineage>
        <taxon>Bacteria</taxon>
        <taxon>Pseudomonadati</taxon>
        <taxon>Pseudomonadota</taxon>
        <taxon>Gammaproteobacteria</taxon>
        <taxon>Oceanospirillales</taxon>
        <taxon>Oceanospirillaceae</taxon>
        <taxon>Bacterioplanoides</taxon>
    </lineage>
</organism>
<feature type="modified residue" description="4-aspartylphosphate" evidence="2">
    <location>
        <position position="54"/>
    </location>
</feature>
<evidence type="ECO:0000313" key="6">
    <source>
        <dbReference type="Proteomes" id="UP001595722"/>
    </source>
</evidence>
<dbReference type="Proteomes" id="UP001595722">
    <property type="component" value="Unassembled WGS sequence"/>
</dbReference>
<dbReference type="SMART" id="SM00448">
    <property type="entry name" value="REC"/>
    <property type="match status" value="1"/>
</dbReference>
<keyword evidence="1 2" id="KW-0597">Phosphoprotein</keyword>
<dbReference type="CDD" id="cd00156">
    <property type="entry name" value="REC"/>
    <property type="match status" value="1"/>
</dbReference>